<keyword evidence="3" id="KW-1185">Reference proteome</keyword>
<evidence type="ECO:0000313" key="2">
    <source>
        <dbReference type="EMBL" id="CAF4322027.1"/>
    </source>
</evidence>
<dbReference type="AlphaFoldDB" id="A0A815PDH0"/>
<dbReference type="Proteomes" id="UP000681722">
    <property type="component" value="Unassembled WGS sequence"/>
</dbReference>
<dbReference type="EMBL" id="CAJNOQ010019322">
    <property type="protein sequence ID" value="CAF1447755.1"/>
    <property type="molecule type" value="Genomic_DNA"/>
</dbReference>
<dbReference type="OrthoDB" id="10000093at2759"/>
<organism evidence="1 3">
    <name type="scientific">Didymodactylos carnosus</name>
    <dbReference type="NCBI Taxonomy" id="1234261"/>
    <lineage>
        <taxon>Eukaryota</taxon>
        <taxon>Metazoa</taxon>
        <taxon>Spiralia</taxon>
        <taxon>Gnathifera</taxon>
        <taxon>Rotifera</taxon>
        <taxon>Eurotatoria</taxon>
        <taxon>Bdelloidea</taxon>
        <taxon>Philodinida</taxon>
        <taxon>Philodinidae</taxon>
        <taxon>Didymodactylos</taxon>
    </lineage>
</organism>
<name>A0A815PDH0_9BILA</name>
<evidence type="ECO:0000313" key="3">
    <source>
        <dbReference type="Proteomes" id="UP000663829"/>
    </source>
</evidence>
<protein>
    <submittedName>
        <fullName evidence="1">Uncharacterized protein</fullName>
    </submittedName>
</protein>
<dbReference type="EMBL" id="CAJOBC010084769">
    <property type="protein sequence ID" value="CAF4322027.1"/>
    <property type="molecule type" value="Genomic_DNA"/>
</dbReference>
<sequence>MNSHYAYLSILFEHPNHLQYIRQLWIYLGEHSSSKTCSKALEYFFSKLKHKEHYLYLYHAIALIIYQEYIPNDLLDDENENYNLDQLYIDHCQQEKLKLDDFVYDLHTQSKHQQDKTKREEFAREGAQVTNECHQLLNIKYRQMYQEFKIMLDQYETNSKKRKTTGVENNRKKKLPKVEEKIFPIDNVDNEIERLGYQLCIKDEDFVSNVINLLPHGQKRTSKHKKAVFVDVHSIYKGPYQATDVQLSRNLCFTKALIALENELDLPINFRSVLDWKCIIKIETDNVYYLNMKNIGKRILNVDEDCEKDITTLVEKNVTVIKRGQLVKRLSEIEKTNEVSDDVKQACIQHFYLRYLLNVGDSGTWNILIRQDENDRICGIDFEECRGRLNMATNDPFQLIMSKVSKRQRQLYKEYLIKIQIFNKPISETLATLLTSYKIDVNSVNERIEKYKKLISGQ</sequence>
<evidence type="ECO:0000313" key="1">
    <source>
        <dbReference type="EMBL" id="CAF1447755.1"/>
    </source>
</evidence>
<reference evidence="1" key="1">
    <citation type="submission" date="2021-02" db="EMBL/GenBank/DDBJ databases">
        <authorList>
            <person name="Nowell W R."/>
        </authorList>
    </citation>
    <scope>NUCLEOTIDE SEQUENCE</scope>
</reference>
<proteinExistence type="predicted"/>
<dbReference type="Proteomes" id="UP000663829">
    <property type="component" value="Unassembled WGS sequence"/>
</dbReference>
<accession>A0A815PDH0</accession>
<gene>
    <name evidence="1" type="ORF">GPM918_LOCUS34615</name>
    <name evidence="2" type="ORF">SRO942_LOCUS35318</name>
</gene>
<comment type="caution">
    <text evidence="1">The sequence shown here is derived from an EMBL/GenBank/DDBJ whole genome shotgun (WGS) entry which is preliminary data.</text>
</comment>